<keyword evidence="6" id="KW-1185">Reference proteome</keyword>
<evidence type="ECO:0000256" key="1">
    <source>
        <dbReference type="ARBA" id="ARBA00022723"/>
    </source>
</evidence>
<sequence length="331" mass="38041">MSLPPLLQLSLQNELAQAPIQKLQSAYSKLSDQYRINRNLIHFSLQNTEQRISYLAARMPATYEAVYHVLNEIELENENELNSLLDVGAGPGTASWACSERFPSIQKLTLIEQNKEMAELGKKLSQNHPLLKNADWKIADFTKNIEKIEPADLVIASYSFNEIGEKNQQQFLKFVWEKTKKYLVLIDPGTPQAFHAIHKARQWFIENNASILSPCPHMLTCPAFQNEDWCHFSARVQRSSLHKMLKEGEKGYEDEKFSYLILTKGQIANYEGRIVRNPDINSGHLKLHLCTKKGFESITYSKKQGLLYKRARKSSWGDRWVISPSQDELSD</sequence>
<gene>
    <name evidence="5" type="ORF">AXG55_01665</name>
</gene>
<dbReference type="InterPro" id="IPR029063">
    <property type="entry name" value="SAM-dependent_MTases_sf"/>
</dbReference>
<dbReference type="OrthoDB" id="5290094at2"/>
<keyword evidence="3" id="KW-0408">Iron</keyword>
<dbReference type="Gene3D" id="3.40.50.150">
    <property type="entry name" value="Vaccinia Virus protein VP39"/>
    <property type="match status" value="1"/>
</dbReference>
<accession>A0A1L4CXN3</accession>
<dbReference type="InterPro" id="IPR015324">
    <property type="entry name" value="Ribosomal_Rsm22-like"/>
</dbReference>
<dbReference type="STRING" id="1915309.AXG55_01665"/>
<evidence type="ECO:0000256" key="3">
    <source>
        <dbReference type="ARBA" id="ARBA00023004"/>
    </source>
</evidence>
<dbReference type="GO" id="GO:0008168">
    <property type="term" value="F:methyltransferase activity"/>
    <property type="evidence" value="ECO:0007669"/>
    <property type="project" value="InterPro"/>
</dbReference>
<dbReference type="GO" id="GO:0003735">
    <property type="term" value="F:structural constituent of ribosome"/>
    <property type="evidence" value="ECO:0007669"/>
    <property type="project" value="TreeGrafter"/>
</dbReference>
<dbReference type="RefSeq" id="WP_148696413.1">
    <property type="nucleotide sequence ID" value="NZ_CP017834.1"/>
</dbReference>
<dbReference type="CDD" id="cd02440">
    <property type="entry name" value="AdoMet_MTases"/>
    <property type="match status" value="1"/>
</dbReference>
<proteinExistence type="predicted"/>
<name>A0A1L4CXN3_9BACT</name>
<evidence type="ECO:0000256" key="4">
    <source>
        <dbReference type="ARBA" id="ARBA00023014"/>
    </source>
</evidence>
<organism evidence="5 6">
    <name type="scientific">Silvanigrella aquatica</name>
    <dbReference type="NCBI Taxonomy" id="1915309"/>
    <lineage>
        <taxon>Bacteria</taxon>
        <taxon>Pseudomonadati</taxon>
        <taxon>Bdellovibrionota</taxon>
        <taxon>Oligoflexia</taxon>
        <taxon>Silvanigrellales</taxon>
        <taxon>Silvanigrellaceae</taxon>
        <taxon>Silvanigrella</taxon>
    </lineage>
</organism>
<dbReference type="Proteomes" id="UP000184731">
    <property type="component" value="Chromosome"/>
</dbReference>
<dbReference type="GO" id="GO:0006412">
    <property type="term" value="P:translation"/>
    <property type="evidence" value="ECO:0007669"/>
    <property type="project" value="InterPro"/>
</dbReference>
<protein>
    <recommendedName>
        <fullName evidence="7">Ribosomal small subunit Rsm22</fullName>
    </recommendedName>
</protein>
<keyword evidence="2" id="KW-0809">Transit peptide</keyword>
<evidence type="ECO:0000313" key="5">
    <source>
        <dbReference type="EMBL" id="APJ02705.1"/>
    </source>
</evidence>
<dbReference type="GO" id="GO:0015935">
    <property type="term" value="C:small ribosomal subunit"/>
    <property type="evidence" value="ECO:0007669"/>
    <property type="project" value="TreeGrafter"/>
</dbReference>
<keyword evidence="1" id="KW-0479">Metal-binding</keyword>
<dbReference type="InterPro" id="IPR052571">
    <property type="entry name" value="Mt_RNA_Methyltransferase"/>
</dbReference>
<reference evidence="5 6" key="1">
    <citation type="submission" date="2016-10" db="EMBL/GenBank/DDBJ databases">
        <title>Silvanigrella aquatica sp. nov., isolated from a freshwater lake located in the Black Forest, Germany, description of Silvanigrellaceae fam. nov., Silvanigrellales ord. nov., reclassification of the order Bdellovibrionales in the class Oligoflexia, reclassification of the families Bacteriovoracaceae and Halobacteriovoraceae in the new order Bacteriovoracales ord. nov., and reclassification of the family Pseudobacteriovoracaceae in the order Oligoflexiales.</title>
        <authorList>
            <person name="Hahn M.W."/>
            <person name="Schmidt J."/>
            <person name="Koll U."/>
            <person name="Rohde M."/>
            <person name="Verbag S."/>
            <person name="Pitt A."/>
            <person name="Nakai R."/>
            <person name="Naganuma T."/>
            <person name="Lang E."/>
        </authorList>
    </citation>
    <scope>NUCLEOTIDE SEQUENCE [LARGE SCALE GENOMIC DNA]</scope>
    <source>
        <strain evidence="5 6">MWH-Nonnen-W8red</strain>
    </source>
</reference>
<dbReference type="GO" id="GO:0046872">
    <property type="term" value="F:metal ion binding"/>
    <property type="evidence" value="ECO:0007669"/>
    <property type="project" value="UniProtKB-KW"/>
</dbReference>
<dbReference type="Pfam" id="PF09243">
    <property type="entry name" value="Rsm22"/>
    <property type="match status" value="1"/>
</dbReference>
<evidence type="ECO:0000313" key="6">
    <source>
        <dbReference type="Proteomes" id="UP000184731"/>
    </source>
</evidence>
<dbReference type="EMBL" id="CP017834">
    <property type="protein sequence ID" value="APJ02705.1"/>
    <property type="molecule type" value="Genomic_DNA"/>
</dbReference>
<evidence type="ECO:0008006" key="7">
    <source>
        <dbReference type="Google" id="ProtNLM"/>
    </source>
</evidence>
<dbReference type="GO" id="GO:0051536">
    <property type="term" value="F:iron-sulfur cluster binding"/>
    <property type="evidence" value="ECO:0007669"/>
    <property type="project" value="UniProtKB-KW"/>
</dbReference>
<dbReference type="AlphaFoldDB" id="A0A1L4CXN3"/>
<keyword evidence="4" id="KW-0411">Iron-sulfur</keyword>
<dbReference type="PANTHER" id="PTHR13184">
    <property type="entry name" value="37S RIBOSOMAL PROTEIN S22"/>
    <property type="match status" value="1"/>
</dbReference>
<dbReference type="PANTHER" id="PTHR13184:SF5">
    <property type="entry name" value="METHYLTRANSFERASE-LIKE PROTEIN 17, MITOCHONDRIAL"/>
    <property type="match status" value="1"/>
</dbReference>
<evidence type="ECO:0000256" key="2">
    <source>
        <dbReference type="ARBA" id="ARBA00022946"/>
    </source>
</evidence>
<dbReference type="SUPFAM" id="SSF53335">
    <property type="entry name" value="S-adenosyl-L-methionine-dependent methyltransferases"/>
    <property type="match status" value="1"/>
</dbReference>
<dbReference type="KEGG" id="saqi:AXG55_01665"/>